<protein>
    <submittedName>
        <fullName evidence="2">Uncharacterized protein</fullName>
    </submittedName>
</protein>
<keyword evidence="3" id="KW-1185">Reference proteome</keyword>
<sequence length="82" mass="9247">MCSREPHSQATPGGDHGEKEYPRGTAEDSPEEEDIGNPEIRVPVKTKDGRSTRPALVEEDAKDEDRQWCEPPSKDGDERERE</sequence>
<dbReference type="EMBL" id="JANPWB010000001">
    <property type="protein sequence ID" value="KAJ1214390.1"/>
    <property type="molecule type" value="Genomic_DNA"/>
</dbReference>
<organism evidence="2 3">
    <name type="scientific">Pleurodeles waltl</name>
    <name type="common">Iberian ribbed newt</name>
    <dbReference type="NCBI Taxonomy" id="8319"/>
    <lineage>
        <taxon>Eukaryota</taxon>
        <taxon>Metazoa</taxon>
        <taxon>Chordata</taxon>
        <taxon>Craniata</taxon>
        <taxon>Vertebrata</taxon>
        <taxon>Euteleostomi</taxon>
        <taxon>Amphibia</taxon>
        <taxon>Batrachia</taxon>
        <taxon>Caudata</taxon>
        <taxon>Salamandroidea</taxon>
        <taxon>Salamandridae</taxon>
        <taxon>Pleurodelinae</taxon>
        <taxon>Pleurodeles</taxon>
    </lineage>
</organism>
<dbReference type="AlphaFoldDB" id="A0AAV7WNN4"/>
<evidence type="ECO:0000313" key="3">
    <source>
        <dbReference type="Proteomes" id="UP001066276"/>
    </source>
</evidence>
<name>A0AAV7WNN4_PLEWA</name>
<accession>A0AAV7WNN4</accession>
<reference evidence="2" key="1">
    <citation type="journal article" date="2022" name="bioRxiv">
        <title>Sequencing and chromosome-scale assembly of the giantPleurodeles waltlgenome.</title>
        <authorList>
            <person name="Brown T."/>
            <person name="Elewa A."/>
            <person name="Iarovenko S."/>
            <person name="Subramanian E."/>
            <person name="Araus A.J."/>
            <person name="Petzold A."/>
            <person name="Susuki M."/>
            <person name="Suzuki K.-i.T."/>
            <person name="Hayashi T."/>
            <person name="Toyoda A."/>
            <person name="Oliveira C."/>
            <person name="Osipova E."/>
            <person name="Leigh N.D."/>
            <person name="Simon A."/>
            <person name="Yun M.H."/>
        </authorList>
    </citation>
    <scope>NUCLEOTIDE SEQUENCE</scope>
    <source>
        <strain evidence="2">20211129_DDA</strain>
        <tissue evidence="2">Liver</tissue>
    </source>
</reference>
<evidence type="ECO:0000313" key="2">
    <source>
        <dbReference type="EMBL" id="KAJ1214390.1"/>
    </source>
</evidence>
<feature type="compositionally biased region" description="Basic and acidic residues" evidence="1">
    <location>
        <begin position="63"/>
        <end position="82"/>
    </location>
</feature>
<feature type="compositionally biased region" description="Basic and acidic residues" evidence="1">
    <location>
        <begin position="15"/>
        <end position="26"/>
    </location>
</feature>
<dbReference type="Proteomes" id="UP001066276">
    <property type="component" value="Chromosome 1_1"/>
</dbReference>
<comment type="caution">
    <text evidence="2">The sequence shown here is derived from an EMBL/GenBank/DDBJ whole genome shotgun (WGS) entry which is preliminary data.</text>
</comment>
<evidence type="ECO:0000256" key="1">
    <source>
        <dbReference type="SAM" id="MobiDB-lite"/>
    </source>
</evidence>
<feature type="region of interest" description="Disordered" evidence="1">
    <location>
        <begin position="1"/>
        <end position="82"/>
    </location>
</feature>
<proteinExistence type="predicted"/>
<gene>
    <name evidence="2" type="ORF">NDU88_002009</name>
</gene>